<feature type="compositionally biased region" description="Polar residues" evidence="1">
    <location>
        <begin position="189"/>
        <end position="198"/>
    </location>
</feature>
<feature type="region of interest" description="Disordered" evidence="1">
    <location>
        <begin position="133"/>
        <end position="155"/>
    </location>
</feature>
<evidence type="ECO:0000313" key="3">
    <source>
        <dbReference type="Proteomes" id="UP000289738"/>
    </source>
</evidence>
<name>A0A445A473_ARAHY</name>
<accession>A0A445A473</accession>
<reference evidence="2 3" key="1">
    <citation type="submission" date="2019-01" db="EMBL/GenBank/DDBJ databases">
        <title>Sequencing of cultivated peanut Arachis hypogaea provides insights into genome evolution and oil improvement.</title>
        <authorList>
            <person name="Chen X."/>
        </authorList>
    </citation>
    <scope>NUCLEOTIDE SEQUENCE [LARGE SCALE GENOMIC DNA]</scope>
    <source>
        <strain evidence="3">cv. Fuhuasheng</strain>
        <tissue evidence="2">Leaves</tissue>
    </source>
</reference>
<comment type="caution">
    <text evidence="2">The sequence shown here is derived from an EMBL/GenBank/DDBJ whole genome shotgun (WGS) entry which is preliminary data.</text>
</comment>
<dbReference type="EMBL" id="SDMP01000013">
    <property type="protein sequence ID" value="RYR21155.1"/>
    <property type="molecule type" value="Genomic_DNA"/>
</dbReference>
<sequence>MEASKKNEIIIKEANNHWTFLEHIEAPMWVDLTIEANSFSEDINDDWFNTSHPFHQWSARQLKAKFSHPGQEKLTSEVVDSDGQDSQQVPSSVSRSRGKHYNSKKWEVMNLNNLLDKQQGLSKRCFQASSSFGNEVKPKTKSNVGHPKGMLSENLGPNFESKARGKAKSSASCSKPVIGTNFVDKRSGESSTRSTITSEDTHQQQKCKVEPTQLCDKNGRSLSDRGVGLRKSCITDRASIVQQQQKSMEVCSQPCKSGSSSAVSVCLGKSCVTRRASRMEVAGDIMQSRGRKSSYGNSSVGSSSIPGYEVKFVSKHIRKEIADGNDAVTMNLADKNNWKPANVSQTQTSTYLVKGAKSSNKQGNSVNCAKPACLRNTKSLVQYRSIRQTSLMPVRGNKEDACTGAKKKLGKINSLTGKGKENVANTVTSNPKCIEKGVTSGRMLKDLRTTECCRLQKGNAGSAALANKLNVEGNNTRVFDTEVSVGSIVVHFMEWKLNTVLMYLRMGEEVP</sequence>
<keyword evidence="3" id="KW-1185">Reference proteome</keyword>
<feature type="compositionally biased region" description="Low complexity" evidence="1">
    <location>
        <begin position="84"/>
        <end position="95"/>
    </location>
</feature>
<dbReference type="AlphaFoldDB" id="A0A445A473"/>
<feature type="region of interest" description="Disordered" evidence="1">
    <location>
        <begin position="182"/>
        <end position="205"/>
    </location>
</feature>
<proteinExistence type="predicted"/>
<protein>
    <submittedName>
        <fullName evidence="2">Uncharacterized protein</fullName>
    </submittedName>
</protein>
<evidence type="ECO:0000256" key="1">
    <source>
        <dbReference type="SAM" id="MobiDB-lite"/>
    </source>
</evidence>
<gene>
    <name evidence="2" type="ORF">Ahy_B03g066422</name>
</gene>
<organism evidence="2 3">
    <name type="scientific">Arachis hypogaea</name>
    <name type="common">Peanut</name>
    <dbReference type="NCBI Taxonomy" id="3818"/>
    <lineage>
        <taxon>Eukaryota</taxon>
        <taxon>Viridiplantae</taxon>
        <taxon>Streptophyta</taxon>
        <taxon>Embryophyta</taxon>
        <taxon>Tracheophyta</taxon>
        <taxon>Spermatophyta</taxon>
        <taxon>Magnoliopsida</taxon>
        <taxon>eudicotyledons</taxon>
        <taxon>Gunneridae</taxon>
        <taxon>Pentapetalae</taxon>
        <taxon>rosids</taxon>
        <taxon>fabids</taxon>
        <taxon>Fabales</taxon>
        <taxon>Fabaceae</taxon>
        <taxon>Papilionoideae</taxon>
        <taxon>50 kb inversion clade</taxon>
        <taxon>dalbergioids sensu lato</taxon>
        <taxon>Dalbergieae</taxon>
        <taxon>Pterocarpus clade</taxon>
        <taxon>Arachis</taxon>
    </lineage>
</organism>
<dbReference type="Proteomes" id="UP000289738">
    <property type="component" value="Chromosome B03"/>
</dbReference>
<feature type="region of interest" description="Disordered" evidence="1">
    <location>
        <begin position="70"/>
        <end position="101"/>
    </location>
</feature>
<evidence type="ECO:0000313" key="2">
    <source>
        <dbReference type="EMBL" id="RYR21155.1"/>
    </source>
</evidence>